<dbReference type="AlphaFoldDB" id="M0LZ81"/>
<proteinExistence type="predicted"/>
<name>M0LZ81_9EURY</name>
<sequence length="276" mass="29622">MSASPTRRTLAKEAAGFPPEVERALRGFFDDYTDALDPIQGDLVDALEDGDIDPTTMRSLDVEVRSVFGQYTNDIEVVYTNGTENGAHAGRQAAARRYPIDVSFDVVPQNVLDEFSTWSSEMTDQVMETMTSDVTNLVRGAHKEGLTIDEITEQVDDVFENDLKDWQAERTARTATISSSNAGQHSAYQDASSVVGTEWVATGDGRTRAAHSAANGQVVGTGGTFIVGGENLRYPGDPSGSAGNVIHCRCTTIPCFTDAFNQSELATLQAGGRIAA</sequence>
<protein>
    <submittedName>
        <fullName evidence="2">Head morphogenesis protein SPP1 gp7</fullName>
    </submittedName>
</protein>
<dbReference type="PATRIC" id="fig|1132509.6.peg.2239"/>
<dbReference type="Pfam" id="PF04233">
    <property type="entry name" value="Phage_Mu_F"/>
    <property type="match status" value="1"/>
</dbReference>
<dbReference type="InterPro" id="IPR006528">
    <property type="entry name" value="Phage_head_morphogenesis_dom"/>
</dbReference>
<reference evidence="2 3" key="1">
    <citation type="journal article" date="2014" name="PLoS Genet.">
        <title>Phylogenetically driven sequencing of extremely halophilic archaea reveals strategies for static and dynamic osmo-response.</title>
        <authorList>
            <person name="Becker E.A."/>
            <person name="Seitzer P.M."/>
            <person name="Tritt A."/>
            <person name="Larsen D."/>
            <person name="Krusor M."/>
            <person name="Yao A.I."/>
            <person name="Wu D."/>
            <person name="Madern D."/>
            <person name="Eisen J.A."/>
            <person name="Darling A.E."/>
            <person name="Facciotti M.T."/>
        </authorList>
    </citation>
    <scope>NUCLEOTIDE SEQUENCE [LARGE SCALE GENOMIC DNA]</scope>
    <source>
        <strain evidence="2 3">100A6</strain>
    </source>
</reference>
<evidence type="ECO:0000259" key="1">
    <source>
        <dbReference type="Pfam" id="PF04233"/>
    </source>
</evidence>
<gene>
    <name evidence="2" type="ORF">C447_09922</name>
</gene>
<evidence type="ECO:0000313" key="3">
    <source>
        <dbReference type="Proteomes" id="UP000011566"/>
    </source>
</evidence>
<feature type="domain" description="Phage head morphogenesis" evidence="1">
    <location>
        <begin position="134"/>
        <end position="253"/>
    </location>
</feature>
<dbReference type="eggNOG" id="arCOG09510">
    <property type="taxonomic scope" value="Archaea"/>
</dbReference>
<dbReference type="EMBL" id="AOMB01000030">
    <property type="protein sequence ID" value="EMA38463.1"/>
    <property type="molecule type" value="Genomic_DNA"/>
</dbReference>
<dbReference type="Proteomes" id="UP000011566">
    <property type="component" value="Unassembled WGS sequence"/>
</dbReference>
<dbReference type="RefSeq" id="WP_007693388.1">
    <property type="nucleotide sequence ID" value="NZ_AJRK01000017.1"/>
</dbReference>
<keyword evidence="3" id="KW-1185">Reference proteome</keyword>
<dbReference type="OrthoDB" id="383809at2157"/>
<organism evidence="2 3">
    <name type="scientific">Halococcus hamelinensis 100A6</name>
    <dbReference type="NCBI Taxonomy" id="1132509"/>
    <lineage>
        <taxon>Archaea</taxon>
        <taxon>Methanobacteriati</taxon>
        <taxon>Methanobacteriota</taxon>
        <taxon>Stenosarchaea group</taxon>
        <taxon>Halobacteria</taxon>
        <taxon>Halobacteriales</taxon>
        <taxon>Halococcaceae</taxon>
        <taxon>Halococcus</taxon>
    </lineage>
</organism>
<comment type="caution">
    <text evidence="2">The sequence shown here is derived from an EMBL/GenBank/DDBJ whole genome shotgun (WGS) entry which is preliminary data.</text>
</comment>
<evidence type="ECO:0000313" key="2">
    <source>
        <dbReference type="EMBL" id="EMA38463.1"/>
    </source>
</evidence>
<accession>M0LZ81</accession>